<keyword evidence="3" id="KW-0597">Phosphoprotein</keyword>
<dbReference type="EMBL" id="AP009384">
    <property type="protein sequence ID" value="BAF86708.1"/>
    <property type="molecule type" value="Genomic_DNA"/>
</dbReference>
<dbReference type="STRING" id="438753.AZC_0710"/>
<dbReference type="PROSITE" id="PS50109">
    <property type="entry name" value="HIS_KIN"/>
    <property type="match status" value="1"/>
</dbReference>
<proteinExistence type="predicted"/>
<dbReference type="InterPro" id="IPR050736">
    <property type="entry name" value="Sensor_HK_Regulatory"/>
</dbReference>
<dbReference type="SUPFAM" id="SSF47384">
    <property type="entry name" value="Homodimeric domain of signal transducing histidine kinase"/>
    <property type="match status" value="1"/>
</dbReference>
<dbReference type="InterPro" id="IPR004358">
    <property type="entry name" value="Sig_transdc_His_kin-like_C"/>
</dbReference>
<dbReference type="SMART" id="SM00387">
    <property type="entry name" value="HATPase_c"/>
    <property type="match status" value="1"/>
</dbReference>
<comment type="catalytic activity">
    <reaction evidence="1">
        <text>ATP + protein L-histidine = ADP + protein N-phospho-L-histidine.</text>
        <dbReference type="EC" id="2.7.13.3"/>
    </reaction>
</comment>
<protein>
    <recommendedName>
        <fullName evidence="2">histidine kinase</fullName>
        <ecNumber evidence="2">2.7.13.3</ecNumber>
    </recommendedName>
</protein>
<dbReference type="InterPro" id="IPR003594">
    <property type="entry name" value="HATPase_dom"/>
</dbReference>
<reference evidence="9 10" key="1">
    <citation type="journal article" date="2007" name="Appl. Environ. Microbiol.">
        <title>Rhizobial factors required for stem nodule maturation and maintenance in Sesbania rostrata-Azorhizobium caulinodans ORS571 symbiosis.</title>
        <authorList>
            <person name="Suzuki S."/>
            <person name="Aono T."/>
            <person name="Lee KB."/>
            <person name="Suzuki T."/>
            <person name="Liu CT."/>
            <person name="Miwa H."/>
            <person name="Wakao S."/>
            <person name="Iki T."/>
            <person name="Oyaizu H."/>
        </authorList>
    </citation>
    <scope>NUCLEOTIDE SEQUENCE [LARGE SCALE GENOMIC DNA]</scope>
    <source>
        <strain evidence="10">ATCC 43989 / DSM 5975 / JCM 20966 / LMG 6465 / NBRC 14845 / NCIMB 13405 / ORS 571</strain>
    </source>
</reference>
<dbReference type="InterPro" id="IPR003661">
    <property type="entry name" value="HisK_dim/P_dom"/>
</dbReference>
<dbReference type="PANTHER" id="PTHR43711">
    <property type="entry name" value="TWO-COMPONENT HISTIDINE KINASE"/>
    <property type="match status" value="1"/>
</dbReference>
<dbReference type="KEGG" id="azc:AZC_0710"/>
<keyword evidence="9" id="KW-0547">Nucleotide-binding</keyword>
<sequence>MTPLIRSSGAALPKGALANGRMRGRMAERSRTFGAPDADGVGRNQDRPVSRVPSCLPRRMILALSDRPLARVLARFVPAAAVLSSAVPAHAGPLEALPSSGALATLAAGASLMALAAGIYAVRARTRRSRAERHLSERAQALRADVQALRALAAGSARGFILWRDGGRLESFGDAASAFSDAADAHALANGLVAWVGVEAVAALEGPLAALVREGTPFRILTRDRAAALLQIEGRGVAGLRVIAAGEPAAGEGVGASTQAQALRAIFDGAPVPMWWRSPDGTLEAVNAAFEKAVACGAPEGAERSELLDQAAREAAEAAHRQGQPYVARVRVVAGGKRRLLDVVEAAGPYGAAGVAIDVTDQEAARVEHERSLAAHRRTLDQLNTAVVIFGPDDRVDFHNTAYERLFDLEPAFLDQRPSQSEVLERLRAARKVPEQADFRAWREQLRESYRGLEPMNDWWHLPGGQMLRVVAAPTAEGGVTFLFDDMSEHMALEGRYNSLIRIQGETLDGLAEAVAVFGSDGRLRLYNQAFLRLWSLSAQALGERPHIDAVAAMCRPKHGESGAWARIRNVITALDHREGETLRLETADKRVLDGAAQPLPDGGTMVTFRDVTDSVKVERALIERNEALEAADVLKNAFVGHVSYHLRTPLNSLIGYAHMLAEGVAGEMNPRQREFMTHVNQSADALRELIDDILDLATIDAGAMALDLDAVDVTATLEAAADSVRDLLESAGVRLELEWSGEPGTFIADGRRVRQILFNLLSNAIAVEPPGSAVTLRADRLRDALVLTVRDHGPGIDPATVEQLFQRFESAGGKRRGVGLGLSIVRSFMELHGGTVTLKPAPGGGTLAICVFPLDQRRHEAAA</sequence>
<reference evidence="9 10" key="3">
    <citation type="journal article" date="2008" name="BMC Genomics">
        <title>The genome of the versatile nitrogen fixer Azorhizobium caulinodans ORS571.</title>
        <authorList>
            <person name="Lee KB."/>
            <person name="Backer P.D."/>
            <person name="Aono T."/>
            <person name="Liu CT."/>
            <person name="Suzuki S."/>
            <person name="Suzuki T."/>
            <person name="Kaneko T."/>
            <person name="Yamada M."/>
            <person name="Tabata S."/>
            <person name="Kupfer D.M."/>
            <person name="Najar F.Z."/>
            <person name="Wiley G.B."/>
            <person name="Roe B."/>
            <person name="Binnewies T.T."/>
            <person name="Ussery D.W."/>
            <person name="D'Haeze W."/>
            <person name="Herder J.D."/>
            <person name="Gevers D."/>
            <person name="Vereecke D."/>
            <person name="Holsters M."/>
            <person name="Oyaizu H."/>
        </authorList>
    </citation>
    <scope>NUCLEOTIDE SEQUENCE [LARGE SCALE GENOMIC DNA]</scope>
    <source>
        <strain evidence="10">ATCC 43989 / DSM 5975 / JCM 20966 / LMG 6465 / NBRC 14845 / NCIMB 13405 / ORS 571</strain>
    </source>
</reference>
<reference evidence="10" key="2">
    <citation type="submission" date="2007-04" db="EMBL/GenBank/DDBJ databases">
        <title>Complete genome sequence of the nitrogen-fixing bacterium Azorhizobium caulinodans ORS571.</title>
        <authorList>
            <person name="Lee K.B."/>
            <person name="Backer P.D."/>
            <person name="Aono T."/>
            <person name="Liu C.T."/>
            <person name="Suzuki S."/>
            <person name="Suzuki T."/>
            <person name="Kaneko T."/>
            <person name="Yamada M."/>
            <person name="Tabata S."/>
            <person name="Kupfer D.M."/>
            <person name="Najar F.Z."/>
            <person name="Wiley G.B."/>
            <person name="Roe B."/>
            <person name="Binnewies T."/>
            <person name="Ussery D."/>
            <person name="Vereecke D."/>
            <person name="Gevers D."/>
            <person name="Holsters M."/>
            <person name="Oyaizu H."/>
        </authorList>
    </citation>
    <scope>NUCLEOTIDE SEQUENCE [LARGE SCALE GENOMIC DNA]</scope>
    <source>
        <strain evidence="10">ATCC 43989 / DSM 5975 / JCM 20966 / LMG 6465 / NBRC 14845 / NCIMB 13405 / ORS 571</strain>
    </source>
</reference>
<dbReference type="InterPro" id="IPR036890">
    <property type="entry name" value="HATPase_C_sf"/>
</dbReference>
<reference evidence="9 10" key="5">
    <citation type="journal article" date="2010" name="Appl. Environ. Microbiol.">
        <title>phrR-like gene praR of Azorhizobium caulinodans ORS571 is essential for symbiosis with Sesbania rostrata and is involved in expression of reb genes.</title>
        <authorList>
            <person name="Akiba N."/>
            <person name="Aono T."/>
            <person name="Toyazaki H."/>
            <person name="Sato S."/>
            <person name="Oyaizu H."/>
        </authorList>
    </citation>
    <scope>NUCLEOTIDE SEQUENCE [LARGE SCALE GENOMIC DNA]</scope>
    <source>
        <strain evidence="10">ATCC 43989 / DSM 5975 / JCM 20966 / LMG 6465 / NBRC 14845 / NCIMB 13405 / ORS 571</strain>
    </source>
</reference>
<dbReference type="SUPFAM" id="SSF55874">
    <property type="entry name" value="ATPase domain of HSP90 chaperone/DNA topoisomerase II/histidine kinase"/>
    <property type="match status" value="1"/>
</dbReference>
<dbReference type="InterPro" id="IPR000014">
    <property type="entry name" value="PAS"/>
</dbReference>
<dbReference type="CDD" id="cd00075">
    <property type="entry name" value="HATPase"/>
    <property type="match status" value="1"/>
</dbReference>
<dbReference type="GO" id="GO:0000155">
    <property type="term" value="F:phosphorelay sensor kinase activity"/>
    <property type="evidence" value="ECO:0007669"/>
    <property type="project" value="InterPro"/>
</dbReference>
<accession>A8IPX1</accession>
<dbReference type="Pfam" id="PF12860">
    <property type="entry name" value="PAS_7"/>
    <property type="match status" value="2"/>
</dbReference>
<dbReference type="AlphaFoldDB" id="A8IPX1"/>
<dbReference type="GO" id="GO:0005524">
    <property type="term" value="F:ATP binding"/>
    <property type="evidence" value="ECO:0007669"/>
    <property type="project" value="UniProtKB-KW"/>
</dbReference>
<dbReference type="SMART" id="SM00388">
    <property type="entry name" value="HisKA"/>
    <property type="match status" value="1"/>
</dbReference>
<dbReference type="Pfam" id="PF00512">
    <property type="entry name" value="HisKA"/>
    <property type="match status" value="1"/>
</dbReference>
<dbReference type="EC" id="2.7.13.3" evidence="2"/>
<dbReference type="InterPro" id="IPR005467">
    <property type="entry name" value="His_kinase_dom"/>
</dbReference>
<dbReference type="PRINTS" id="PR00344">
    <property type="entry name" value="BCTRLSENSOR"/>
</dbReference>
<dbReference type="Gene3D" id="1.10.287.130">
    <property type="match status" value="1"/>
</dbReference>
<keyword evidence="10" id="KW-1185">Reference proteome</keyword>
<keyword evidence="6" id="KW-0902">Two-component regulatory system</keyword>
<evidence type="ECO:0000256" key="6">
    <source>
        <dbReference type="ARBA" id="ARBA00023012"/>
    </source>
</evidence>
<gene>
    <name evidence="9" type="ordered locus">AZC_0710</name>
</gene>
<evidence type="ECO:0000256" key="5">
    <source>
        <dbReference type="ARBA" id="ARBA00022777"/>
    </source>
</evidence>
<evidence type="ECO:0000256" key="7">
    <source>
        <dbReference type="SAM" id="MobiDB-lite"/>
    </source>
</evidence>
<evidence type="ECO:0000256" key="4">
    <source>
        <dbReference type="ARBA" id="ARBA00022679"/>
    </source>
</evidence>
<keyword evidence="9" id="KW-0067">ATP-binding</keyword>
<dbReference type="eggNOG" id="COG2205">
    <property type="taxonomic scope" value="Bacteria"/>
</dbReference>
<evidence type="ECO:0000313" key="10">
    <source>
        <dbReference type="Proteomes" id="UP000000270"/>
    </source>
</evidence>
<dbReference type="PANTHER" id="PTHR43711:SF1">
    <property type="entry name" value="HISTIDINE KINASE 1"/>
    <property type="match status" value="1"/>
</dbReference>
<keyword evidence="5" id="KW-0418">Kinase</keyword>
<dbReference type="Proteomes" id="UP000000270">
    <property type="component" value="Chromosome"/>
</dbReference>
<keyword evidence="4" id="KW-0808">Transferase</keyword>
<reference evidence="9 10" key="6">
    <citation type="journal article" date="2011" name="Appl. Environ. Microbiol.">
        <title>Involvement of the azorhizobial chromosome partition gene (parA) in the onset of bacteroid differentiation during Sesbania rostrata stem nodule development.</title>
        <authorList>
            <person name="Liu CT."/>
            <person name="Lee KB."/>
            <person name="Wang YS."/>
            <person name="Peng MH."/>
            <person name="Lee KT."/>
            <person name="Suzuki S."/>
            <person name="Suzuki T."/>
            <person name="Oyaizu H."/>
        </authorList>
    </citation>
    <scope>NUCLEOTIDE SEQUENCE [LARGE SCALE GENOMIC DNA]</scope>
    <source>
        <strain evidence="10">ATCC 43989 / DSM 5975 / JCM 20966 / LMG 6465 / NBRC 14845 / NCIMB 13405 / ORS 571</strain>
    </source>
</reference>
<feature type="domain" description="Histidine kinase" evidence="8">
    <location>
        <begin position="642"/>
        <end position="857"/>
    </location>
</feature>
<reference evidence="9 10" key="4">
    <citation type="journal article" date="2009" name="Appl. Environ. Microbiol.">
        <title>Comparative genome-wide transcriptional profiling of Azorhizobium caulinodans ORS571 grown under free-living and symbiotic conditions.</title>
        <authorList>
            <person name="Tsukada S."/>
            <person name="Aono T."/>
            <person name="Akiba N."/>
            <person name="Lee KB."/>
            <person name="Liu CT."/>
            <person name="Toyazaki H."/>
            <person name="Oyaizu H."/>
        </authorList>
    </citation>
    <scope>NUCLEOTIDE SEQUENCE [LARGE SCALE GENOMIC DNA]</scope>
    <source>
        <strain evidence="10">ATCC 43989 / DSM 5975 / JCM 20966 / LMG 6465 / NBRC 14845 / NCIMB 13405 / ORS 571</strain>
    </source>
</reference>
<organism evidence="9 10">
    <name type="scientific">Azorhizobium caulinodans (strain ATCC 43989 / DSM 5975 / JCM 20966 / LMG 6465 / NBRC 14845 / NCIMB 13405 / ORS 571)</name>
    <dbReference type="NCBI Taxonomy" id="438753"/>
    <lineage>
        <taxon>Bacteria</taxon>
        <taxon>Pseudomonadati</taxon>
        <taxon>Pseudomonadota</taxon>
        <taxon>Alphaproteobacteria</taxon>
        <taxon>Hyphomicrobiales</taxon>
        <taxon>Xanthobacteraceae</taxon>
        <taxon>Azorhizobium</taxon>
    </lineage>
</organism>
<dbReference type="Gene3D" id="3.30.450.20">
    <property type="entry name" value="PAS domain"/>
    <property type="match status" value="2"/>
</dbReference>
<evidence type="ECO:0000256" key="1">
    <source>
        <dbReference type="ARBA" id="ARBA00000085"/>
    </source>
</evidence>
<evidence type="ECO:0000256" key="3">
    <source>
        <dbReference type="ARBA" id="ARBA00022553"/>
    </source>
</evidence>
<feature type="region of interest" description="Disordered" evidence="7">
    <location>
        <begin position="19"/>
        <end position="50"/>
    </location>
</feature>
<dbReference type="InterPro" id="IPR036097">
    <property type="entry name" value="HisK_dim/P_sf"/>
</dbReference>
<dbReference type="CDD" id="cd00082">
    <property type="entry name" value="HisKA"/>
    <property type="match status" value="1"/>
</dbReference>
<evidence type="ECO:0000259" key="8">
    <source>
        <dbReference type="PROSITE" id="PS50109"/>
    </source>
</evidence>
<dbReference type="SUPFAM" id="SSF55785">
    <property type="entry name" value="PYP-like sensor domain (PAS domain)"/>
    <property type="match status" value="3"/>
</dbReference>
<name>A8IPX1_AZOC5</name>
<dbReference type="Gene3D" id="3.30.565.10">
    <property type="entry name" value="Histidine kinase-like ATPase, C-terminal domain"/>
    <property type="match status" value="1"/>
</dbReference>
<dbReference type="HOGENOM" id="CLU_018130_0_0_5"/>
<dbReference type="SMART" id="SM00091">
    <property type="entry name" value="PAS"/>
    <property type="match status" value="3"/>
</dbReference>
<dbReference type="Pfam" id="PF02518">
    <property type="entry name" value="HATPase_c"/>
    <property type="match status" value="1"/>
</dbReference>
<evidence type="ECO:0000256" key="2">
    <source>
        <dbReference type="ARBA" id="ARBA00012438"/>
    </source>
</evidence>
<dbReference type="InterPro" id="IPR035965">
    <property type="entry name" value="PAS-like_dom_sf"/>
</dbReference>
<evidence type="ECO:0000313" key="9">
    <source>
        <dbReference type="EMBL" id="BAF86708.1"/>
    </source>
</evidence>